<evidence type="ECO:0000313" key="1">
    <source>
        <dbReference type="EMBL" id="PJE79439.1"/>
    </source>
</evidence>
<dbReference type="EMBL" id="NSIT01000069">
    <property type="protein sequence ID" value="PJE79439.1"/>
    <property type="molecule type" value="Genomic_DNA"/>
</dbReference>
<sequence length="200" mass="21796">MHPESELVIPSCTLIHNVKGFKTCHLKGGNFYGSLTGTDSTISTVALTTGIIGGGIFSDIKEVVIDGGVRLKPNRISLGFFWFGLDKFPMPDKFTETKLQSIVFDCPVRITSGGKSVFHRTKDLAGSPVVAQQGWSMETGARIHLTPLTKDTVKQHIAFLQVDNGLTLDKNNAVHVEFVHQAGGAESRFINREKPDLQSS</sequence>
<organism evidence="1">
    <name type="scientific">invertebrate metagenome</name>
    <dbReference type="NCBI Taxonomy" id="1711999"/>
    <lineage>
        <taxon>unclassified sequences</taxon>
        <taxon>metagenomes</taxon>
        <taxon>organismal metagenomes</taxon>
    </lineage>
</organism>
<gene>
    <name evidence="1" type="ORF">CI610_01602</name>
</gene>
<protein>
    <submittedName>
        <fullName evidence="1">Uncharacterized protein</fullName>
    </submittedName>
</protein>
<proteinExistence type="predicted"/>
<reference evidence="1" key="1">
    <citation type="journal article" date="2017" name="Appl. Environ. Microbiol.">
        <title>Molecular characterization of an Endozoicomonas-like organism causing infection in king scallop Pecten maximus L.</title>
        <authorList>
            <person name="Cano I."/>
            <person name="van Aerle R."/>
            <person name="Ross S."/>
            <person name="Verner-Jeffreys D.W."/>
            <person name="Paley R.K."/>
            <person name="Rimmer G."/>
            <person name="Ryder D."/>
            <person name="Hooper P."/>
            <person name="Stone D."/>
            <person name="Feist S.W."/>
        </authorList>
    </citation>
    <scope>NUCLEOTIDE SEQUENCE</scope>
</reference>
<accession>A0A2H9T8C5</accession>
<dbReference type="AlphaFoldDB" id="A0A2H9T8C5"/>
<comment type="caution">
    <text evidence="1">The sequence shown here is derived from an EMBL/GenBank/DDBJ whole genome shotgun (WGS) entry which is preliminary data.</text>
</comment>
<name>A0A2H9T8C5_9ZZZZ</name>